<evidence type="ECO:0000313" key="2">
    <source>
        <dbReference type="Proteomes" id="UP000799640"/>
    </source>
</evidence>
<dbReference type="Proteomes" id="UP000799640">
    <property type="component" value="Unassembled WGS sequence"/>
</dbReference>
<dbReference type="AlphaFoldDB" id="A0A6G1HJ65"/>
<dbReference type="EMBL" id="ML996709">
    <property type="protein sequence ID" value="KAF2396050.1"/>
    <property type="molecule type" value="Genomic_DNA"/>
</dbReference>
<reference evidence="1" key="1">
    <citation type="journal article" date="2020" name="Stud. Mycol.">
        <title>101 Dothideomycetes genomes: a test case for predicting lifestyles and emergence of pathogens.</title>
        <authorList>
            <person name="Haridas S."/>
            <person name="Albert R."/>
            <person name="Binder M."/>
            <person name="Bloem J."/>
            <person name="Labutti K."/>
            <person name="Salamov A."/>
            <person name="Andreopoulos B."/>
            <person name="Baker S."/>
            <person name="Barry K."/>
            <person name="Bills G."/>
            <person name="Bluhm B."/>
            <person name="Cannon C."/>
            <person name="Castanera R."/>
            <person name="Culley D."/>
            <person name="Daum C."/>
            <person name="Ezra D."/>
            <person name="Gonzalez J."/>
            <person name="Henrissat B."/>
            <person name="Kuo A."/>
            <person name="Liang C."/>
            <person name="Lipzen A."/>
            <person name="Lutzoni F."/>
            <person name="Magnuson J."/>
            <person name="Mondo S."/>
            <person name="Nolan M."/>
            <person name="Ohm R."/>
            <person name="Pangilinan J."/>
            <person name="Park H.-J."/>
            <person name="Ramirez L."/>
            <person name="Alfaro M."/>
            <person name="Sun H."/>
            <person name="Tritt A."/>
            <person name="Yoshinaga Y."/>
            <person name="Zwiers L.-H."/>
            <person name="Turgeon B."/>
            <person name="Goodwin S."/>
            <person name="Spatafora J."/>
            <person name="Crous P."/>
            <person name="Grigoriev I."/>
        </authorList>
    </citation>
    <scope>NUCLEOTIDE SEQUENCE</scope>
    <source>
        <strain evidence="1">CBS 262.69</strain>
    </source>
</reference>
<proteinExistence type="predicted"/>
<evidence type="ECO:0000313" key="1">
    <source>
        <dbReference type="EMBL" id="KAF2396050.1"/>
    </source>
</evidence>
<protein>
    <submittedName>
        <fullName evidence="1">Uncharacterized protein</fullName>
    </submittedName>
</protein>
<sequence>MLNCSCGRLELVLGNAPRRTSGRTPVLIAFPRRPSMDCYKYVRDYGRRGFHLHEHGFRRARSSLDLVAYHHLVVEVSGSLRSRMVNAGSPLGTQELA</sequence>
<accession>A0A6G1HJ65</accession>
<keyword evidence="2" id="KW-1185">Reference proteome</keyword>
<gene>
    <name evidence="1" type="ORF">EJ06DRAFT_254670</name>
</gene>
<organism evidence="1 2">
    <name type="scientific">Trichodelitschia bisporula</name>
    <dbReference type="NCBI Taxonomy" id="703511"/>
    <lineage>
        <taxon>Eukaryota</taxon>
        <taxon>Fungi</taxon>
        <taxon>Dikarya</taxon>
        <taxon>Ascomycota</taxon>
        <taxon>Pezizomycotina</taxon>
        <taxon>Dothideomycetes</taxon>
        <taxon>Dothideomycetes incertae sedis</taxon>
        <taxon>Phaeotrichales</taxon>
        <taxon>Phaeotrichaceae</taxon>
        <taxon>Trichodelitschia</taxon>
    </lineage>
</organism>
<name>A0A6G1HJ65_9PEZI</name>